<dbReference type="InterPro" id="IPR029455">
    <property type="entry name" value="GHL15"/>
</dbReference>
<gene>
    <name evidence="1" type="ORF">COT93_00915</name>
</gene>
<organism evidence="1 2">
    <name type="scientific">Candidatus Falkowbacteria bacterium CG10_big_fil_rev_8_21_14_0_10_37_18</name>
    <dbReference type="NCBI Taxonomy" id="1974562"/>
    <lineage>
        <taxon>Bacteria</taxon>
        <taxon>Candidatus Falkowiibacteriota</taxon>
    </lineage>
</organism>
<dbReference type="Gene3D" id="2.130.10.130">
    <property type="entry name" value="Integrin alpha, N-terminal"/>
    <property type="match status" value="1"/>
</dbReference>
<dbReference type="EMBL" id="PFAL01000012">
    <property type="protein sequence ID" value="PIR95675.1"/>
    <property type="molecule type" value="Genomic_DNA"/>
</dbReference>
<dbReference type="InterPro" id="IPR028994">
    <property type="entry name" value="Integrin_alpha_N"/>
</dbReference>
<reference evidence="2" key="1">
    <citation type="submission" date="2017-09" db="EMBL/GenBank/DDBJ databases">
        <title>Depth-based differentiation of microbial function through sediment-hosted aquifers and enrichment of novel symbionts in the deep terrestrial subsurface.</title>
        <authorList>
            <person name="Probst A.J."/>
            <person name="Ladd B."/>
            <person name="Jarett J.K."/>
            <person name="Geller-Mcgrath D.E."/>
            <person name="Sieber C.M.K."/>
            <person name="Emerson J.B."/>
            <person name="Anantharaman K."/>
            <person name="Thomas B.C."/>
            <person name="Malmstrom R."/>
            <person name="Stieglmeier M."/>
            <person name="Klingl A."/>
            <person name="Woyke T."/>
            <person name="Ryan C.M."/>
            <person name="Banfield J.F."/>
        </authorList>
    </citation>
    <scope>NUCLEOTIDE SEQUENCE [LARGE SCALE GENOMIC DNA]</scope>
</reference>
<dbReference type="Proteomes" id="UP000229972">
    <property type="component" value="Unassembled WGS sequence"/>
</dbReference>
<dbReference type="SUPFAM" id="SSF69318">
    <property type="entry name" value="Integrin alpha N-terminal domain"/>
    <property type="match status" value="1"/>
</dbReference>
<protein>
    <submittedName>
        <fullName evidence="1">Uncharacterized protein</fullName>
    </submittedName>
</protein>
<evidence type="ECO:0000313" key="1">
    <source>
        <dbReference type="EMBL" id="PIR95675.1"/>
    </source>
</evidence>
<dbReference type="Pfam" id="PF14885">
    <property type="entry name" value="GHL15"/>
    <property type="match status" value="1"/>
</dbReference>
<name>A0A2H0V9C7_9BACT</name>
<dbReference type="AlphaFoldDB" id="A0A2H0V9C7"/>
<comment type="caution">
    <text evidence="1">The sequence shown here is derived from an EMBL/GenBank/DDBJ whole genome shotgun (WGS) entry which is preliminary data.</text>
</comment>
<sequence>MKKLLLLILILIFFFPNLVQALELNDTYPRLANYFLKTEISDQEATDLAKWDLLILNMETQESSPEQILKIRSLNSKIIMVAYIGSQEIVSNPAFIGGLRALLGASLNDSWWLRDEQGNKISNWPGTYMLNISDQTGINNNGQHWNDYLVDFVVNEIKSSNLWDGVFYDNVWGDISWLNGGNIDINNDGQRDNASFMNDAWSKGMKKIFDKTREKVGPNFIVLANGQAYADFFSHFNGLMLERFPAPWDNGGTWKGSIKVYSSLSSLHLAPSLPILNVTDKDQTNYRHFRFGLTSALLGDGFYSFDYDITDHGQTWWYDEYNWQLGNAKSSPYNLLAPTTAAADNIRIEPGLWRRDFANGLAIINSTDSKQTYIFSQEDVEKIKGTQDITVNNGQKINYIQLQPQDGVILLKTNTTIENSAFTNGYFFRYFNGQGEQIRNGFFPFIKSLSGESEVIVANPGNKILNADSGQLSLSQNGTKIWTAWPFTKNYKKKLSLAAKVDGGNFPIIITGAGPGGGPQVQIFNNQGKLVGSFFAYDKNLRCGVNVALADLDGDGQMEIITGPGPGTEPQVKVFSLNGQLKSSFLAYDVKMRGGINVTAGDLSGDGISEIITAPASAGGPQVRIFSESGRVLGGFFAYDKNYHGGLKVTVADDSGHAAILVGLKNFY</sequence>
<evidence type="ECO:0000313" key="2">
    <source>
        <dbReference type="Proteomes" id="UP000229972"/>
    </source>
</evidence>
<accession>A0A2H0V9C7</accession>
<proteinExistence type="predicted"/>